<organism evidence="3 4">
    <name type="scientific">Rhodopirellula bahusiensis</name>
    <dbReference type="NCBI Taxonomy" id="2014065"/>
    <lineage>
        <taxon>Bacteria</taxon>
        <taxon>Pseudomonadati</taxon>
        <taxon>Planctomycetota</taxon>
        <taxon>Planctomycetia</taxon>
        <taxon>Pirellulales</taxon>
        <taxon>Pirellulaceae</taxon>
        <taxon>Rhodopirellula</taxon>
    </lineage>
</organism>
<sequence length="173" mass="18865">MFRFLALRVFALPILAPLFMAVHCSRSLIMTSYPRPASLAVTSIAVAGIGLVSFFFIGCNVPNNPGPTVNVPAEAIQQAVGSVDDQNLVLVKFGAVWCGPCREVDKELASLEPTLPEQVRVVKIDVNEQPEVASKFGIEGIPRMFLVRNGQVLADEVGYRSESELRSWVASYQ</sequence>
<dbReference type="AlphaFoldDB" id="A0A2G1W1D7"/>
<reference evidence="3 4" key="1">
    <citation type="submission" date="2017-06" db="EMBL/GenBank/DDBJ databases">
        <title>Description of Rhodopirellula bahusiensis sp. nov.</title>
        <authorList>
            <person name="Kizina J."/>
            <person name="Harder J."/>
        </authorList>
    </citation>
    <scope>NUCLEOTIDE SEQUENCE [LARGE SCALE GENOMIC DNA]</scope>
    <source>
        <strain evidence="3 4">SWK21</strain>
    </source>
</reference>
<dbReference type="Pfam" id="PF00085">
    <property type="entry name" value="Thioredoxin"/>
    <property type="match status" value="1"/>
</dbReference>
<evidence type="ECO:0000313" key="4">
    <source>
        <dbReference type="Proteomes" id="UP000225740"/>
    </source>
</evidence>
<protein>
    <submittedName>
        <fullName evidence="3">Thiol reductase thioredoxin</fullName>
    </submittedName>
</protein>
<dbReference type="PANTHER" id="PTHR45663:SF11">
    <property type="entry name" value="GEO12009P1"/>
    <property type="match status" value="1"/>
</dbReference>
<dbReference type="PROSITE" id="PS51352">
    <property type="entry name" value="THIOREDOXIN_2"/>
    <property type="match status" value="1"/>
</dbReference>
<dbReference type="GO" id="GO:0045454">
    <property type="term" value="P:cell redox homeostasis"/>
    <property type="evidence" value="ECO:0007669"/>
    <property type="project" value="TreeGrafter"/>
</dbReference>
<feature type="transmembrane region" description="Helical" evidence="1">
    <location>
        <begin position="37"/>
        <end position="57"/>
    </location>
</feature>
<dbReference type="InterPro" id="IPR036249">
    <property type="entry name" value="Thioredoxin-like_sf"/>
</dbReference>
<dbReference type="InterPro" id="IPR013766">
    <property type="entry name" value="Thioredoxin_domain"/>
</dbReference>
<dbReference type="GO" id="GO:0005829">
    <property type="term" value="C:cytosol"/>
    <property type="evidence" value="ECO:0007669"/>
    <property type="project" value="TreeGrafter"/>
</dbReference>
<keyword evidence="1" id="KW-1133">Transmembrane helix</keyword>
<dbReference type="GO" id="GO:0015035">
    <property type="term" value="F:protein-disulfide reductase activity"/>
    <property type="evidence" value="ECO:0007669"/>
    <property type="project" value="TreeGrafter"/>
</dbReference>
<dbReference type="CDD" id="cd02947">
    <property type="entry name" value="TRX_family"/>
    <property type="match status" value="1"/>
</dbReference>
<name>A0A2G1W1D7_9BACT</name>
<dbReference type="Proteomes" id="UP000225740">
    <property type="component" value="Unassembled WGS sequence"/>
</dbReference>
<proteinExistence type="predicted"/>
<gene>
    <name evidence="3" type="ORF">CEE69_23945</name>
</gene>
<dbReference type="SUPFAM" id="SSF52833">
    <property type="entry name" value="Thioredoxin-like"/>
    <property type="match status" value="1"/>
</dbReference>
<keyword evidence="1" id="KW-0812">Transmembrane</keyword>
<dbReference type="PANTHER" id="PTHR45663">
    <property type="entry name" value="GEO12009P1"/>
    <property type="match status" value="1"/>
</dbReference>
<dbReference type="EMBL" id="NIZW01000022">
    <property type="protein sequence ID" value="PHQ32834.1"/>
    <property type="molecule type" value="Genomic_DNA"/>
</dbReference>
<accession>A0A2G1W1D7</accession>
<keyword evidence="4" id="KW-1185">Reference proteome</keyword>
<evidence type="ECO:0000256" key="1">
    <source>
        <dbReference type="SAM" id="Phobius"/>
    </source>
</evidence>
<dbReference type="OrthoDB" id="273008at2"/>
<evidence type="ECO:0000259" key="2">
    <source>
        <dbReference type="PROSITE" id="PS51352"/>
    </source>
</evidence>
<dbReference type="Gene3D" id="3.40.30.10">
    <property type="entry name" value="Glutaredoxin"/>
    <property type="match status" value="1"/>
</dbReference>
<feature type="domain" description="Thioredoxin" evidence="2">
    <location>
        <begin position="55"/>
        <end position="173"/>
    </location>
</feature>
<comment type="caution">
    <text evidence="3">The sequence shown here is derived from an EMBL/GenBank/DDBJ whole genome shotgun (WGS) entry which is preliminary data.</text>
</comment>
<keyword evidence="1" id="KW-0472">Membrane</keyword>
<evidence type="ECO:0000313" key="3">
    <source>
        <dbReference type="EMBL" id="PHQ32834.1"/>
    </source>
</evidence>